<gene>
    <name evidence="1" type="ORF">WELLINGTON_102</name>
</gene>
<name>A0A345BLB1_9CAUD</name>
<proteinExistence type="predicted"/>
<dbReference type="EMBL" id="MH426724">
    <property type="protein sequence ID" value="AXF51232.1"/>
    <property type="molecule type" value="Genomic_DNA"/>
</dbReference>
<accession>A0A345BLB1</accession>
<sequence>MQRFNIFRDQNIALAKSLIFKSDIIAQQMNLAITENGGTVLSDRFTWRYYQHLAGIRHETDKPLLIRSLDTKKDIELTPANMALHKKTSNAYRGDPDTYIDGLIGTYPDYAVYIRGVFNPVPLSVSVPARECTILYYNKSLVEPQETSLITRMEEWIYAVHVRWMAEGWRVHNDAFVLAFYLKLFPRLGAELMDRRLEKIHTVETHSFHVTEFLASHQELHEFVPYLTNKMKFTLYRNIRFWERNSGKSTIFDWMVDTLFTGWSMPAVSYTVSQKIHDPTTGSDDDVNPLPIAYSKSLNYEERDSGRDLNLLSTNDVIQKEYGLAYDNAEYQQEYQDDLDSRLGLTLYAAQPTKLVEVTSIDPEAIERWEFTHLLFNEWLHYTARGTYNIMHEVLNPTTGDTIKISTKELLALYLYAGFKGFSGVALEKIPDFNAMGVLIKRWVSVEEMHNYLIPSWPGRYDRMVSYFADTHYEQLTPIENAEEMYSVAQTIMQNKRRRWVFAGNRKVLTENAAGKLLFQYFYRDYKCPLNLSYKSYDEFFKIYNIDYTLISQETWQDIAKDAFNLGTAFESSASISQAEIQRAMVKLISKLASYTVHFAARMSSDTFDVTDPITPLIDDMLLAGSGTIDVDHTPATVVSVKSKSRAHCDTVLDVTPSIKTSVPTRIRATMNVFMGIQVSTKSSIRVNIEQPPLEVTDAEWESGEKTLTRRVRHRDLPGFTTDNLE</sequence>
<keyword evidence="2" id="KW-1185">Reference proteome</keyword>
<protein>
    <submittedName>
        <fullName evidence="1">Putative virion structural protein</fullName>
    </submittedName>
</protein>
<organism evidence="1 2">
    <name type="scientific">Erwinia phage Wellington</name>
    <dbReference type="NCBI Taxonomy" id="2267653"/>
    <lineage>
        <taxon>Viruses</taxon>
        <taxon>Duplodnaviria</taxon>
        <taxon>Heunggongvirae</taxon>
        <taxon>Uroviricota</taxon>
        <taxon>Caudoviricetes</taxon>
        <taxon>Chimalliviridae</taxon>
        <taxon>Wellingtonvirus</taxon>
        <taxon>Wellingtonvirus wellington</taxon>
    </lineage>
</organism>
<reference evidence="2" key="1">
    <citation type="submission" date="2018-06" db="EMBL/GenBank/DDBJ databases">
        <authorList>
            <person name="Sharma R."/>
            <person name="James B."/>
            <person name="Berg J.A."/>
            <person name="Breakwell D.P."/>
            <person name="Hope S."/>
            <person name="Grose J.H."/>
        </authorList>
    </citation>
    <scope>NUCLEOTIDE SEQUENCE [LARGE SCALE GENOMIC DNA]</scope>
</reference>
<dbReference type="Proteomes" id="UP000258581">
    <property type="component" value="Segment"/>
</dbReference>
<evidence type="ECO:0000313" key="2">
    <source>
        <dbReference type="Proteomes" id="UP000258581"/>
    </source>
</evidence>
<evidence type="ECO:0000313" key="1">
    <source>
        <dbReference type="EMBL" id="AXF51232.1"/>
    </source>
</evidence>